<dbReference type="EMBL" id="KV016695">
    <property type="protein sequence ID" value="KZV19478.1"/>
    <property type="molecule type" value="Genomic_DNA"/>
</dbReference>
<protein>
    <submittedName>
        <fullName evidence="11">Uncharacterized protein</fullName>
    </submittedName>
</protein>
<evidence type="ECO:0000256" key="6">
    <source>
        <dbReference type="ARBA" id="ARBA00023163"/>
    </source>
</evidence>
<dbReference type="InterPro" id="IPR046829">
    <property type="entry name" value="Calmod_bind_C"/>
</dbReference>
<dbReference type="PANTHER" id="PTHR31713">
    <property type="entry name" value="OS02G0177800 PROTEIN"/>
    <property type="match status" value="1"/>
</dbReference>
<gene>
    <name evidence="11" type="ORF">F511_31848</name>
</gene>
<comment type="subcellular location">
    <subcellularLocation>
        <location evidence="1">Nucleus</location>
    </subcellularLocation>
</comment>
<evidence type="ECO:0000313" key="11">
    <source>
        <dbReference type="EMBL" id="KZV19478.1"/>
    </source>
</evidence>
<dbReference type="Pfam" id="PF20451">
    <property type="entry name" value="Calmod_bind_M"/>
    <property type="match status" value="1"/>
</dbReference>
<comment type="similarity">
    <text evidence="2">Belongs to the plant ACBP60 protein family.</text>
</comment>
<feature type="domain" description="Calmodulin binding protein central" evidence="9">
    <location>
        <begin position="70"/>
        <end position="134"/>
    </location>
</feature>
<evidence type="ECO:0000256" key="7">
    <source>
        <dbReference type="ARBA" id="ARBA00023242"/>
    </source>
</evidence>
<evidence type="ECO:0000259" key="8">
    <source>
        <dbReference type="Pfam" id="PF07887"/>
    </source>
</evidence>
<dbReference type="GO" id="GO:0005634">
    <property type="term" value="C:nucleus"/>
    <property type="evidence" value="ECO:0007669"/>
    <property type="project" value="UniProtKB-SubCell"/>
</dbReference>
<keyword evidence="7" id="KW-0539">Nucleus</keyword>
<dbReference type="OrthoDB" id="748178at2759"/>
<evidence type="ECO:0000256" key="2">
    <source>
        <dbReference type="ARBA" id="ARBA00007214"/>
    </source>
</evidence>
<dbReference type="Proteomes" id="UP000250235">
    <property type="component" value="Unassembled WGS sequence"/>
</dbReference>
<evidence type="ECO:0000259" key="9">
    <source>
        <dbReference type="Pfam" id="PF20451"/>
    </source>
</evidence>
<dbReference type="InterPro" id="IPR046830">
    <property type="entry name" value="Calmod_bind_M"/>
</dbReference>
<evidence type="ECO:0000256" key="1">
    <source>
        <dbReference type="ARBA" id="ARBA00004123"/>
    </source>
</evidence>
<feature type="domain" description="Calmodulin binding protein C-terminal" evidence="10">
    <location>
        <begin position="141"/>
        <end position="197"/>
    </location>
</feature>
<proteinExistence type="inferred from homology"/>
<keyword evidence="3" id="KW-0805">Transcription regulation</keyword>
<evidence type="ECO:0000256" key="3">
    <source>
        <dbReference type="ARBA" id="ARBA00023015"/>
    </source>
</evidence>
<dbReference type="GO" id="GO:0005516">
    <property type="term" value="F:calmodulin binding"/>
    <property type="evidence" value="ECO:0007669"/>
    <property type="project" value="InterPro"/>
</dbReference>
<evidence type="ECO:0000259" key="10">
    <source>
        <dbReference type="Pfam" id="PF20452"/>
    </source>
</evidence>
<dbReference type="Pfam" id="PF20452">
    <property type="entry name" value="Calmod_bind_C"/>
    <property type="match status" value="1"/>
</dbReference>
<organism evidence="11 12">
    <name type="scientific">Dorcoceras hygrometricum</name>
    <dbReference type="NCBI Taxonomy" id="472368"/>
    <lineage>
        <taxon>Eukaryota</taxon>
        <taxon>Viridiplantae</taxon>
        <taxon>Streptophyta</taxon>
        <taxon>Embryophyta</taxon>
        <taxon>Tracheophyta</taxon>
        <taxon>Spermatophyta</taxon>
        <taxon>Magnoliopsida</taxon>
        <taxon>eudicotyledons</taxon>
        <taxon>Gunneridae</taxon>
        <taxon>Pentapetalae</taxon>
        <taxon>asterids</taxon>
        <taxon>lamiids</taxon>
        <taxon>Lamiales</taxon>
        <taxon>Gesneriaceae</taxon>
        <taxon>Didymocarpoideae</taxon>
        <taxon>Trichosporeae</taxon>
        <taxon>Loxocarpinae</taxon>
        <taxon>Dorcoceras</taxon>
    </lineage>
</organism>
<evidence type="ECO:0000256" key="5">
    <source>
        <dbReference type="ARBA" id="ARBA00023159"/>
    </source>
</evidence>
<feature type="domain" description="Calmodulin binding protein-like N-terminal" evidence="8">
    <location>
        <begin position="2"/>
        <end position="57"/>
    </location>
</feature>
<dbReference type="PANTHER" id="PTHR31713:SF43">
    <property type="entry name" value="CALMODULIN-BINDING PROTEIN 60 G"/>
    <property type="match status" value="1"/>
</dbReference>
<keyword evidence="4" id="KW-0238">DNA-binding</keyword>
<dbReference type="GO" id="GO:0043565">
    <property type="term" value="F:sequence-specific DNA binding"/>
    <property type="evidence" value="ECO:0007669"/>
    <property type="project" value="TreeGrafter"/>
</dbReference>
<dbReference type="InterPro" id="IPR046831">
    <property type="entry name" value="Calmodulin_bind_N"/>
</dbReference>
<dbReference type="AlphaFoldDB" id="A0A2Z7ACZ3"/>
<keyword evidence="5" id="KW-0010">Activator</keyword>
<reference evidence="11 12" key="1">
    <citation type="journal article" date="2015" name="Proc. Natl. Acad. Sci. U.S.A.">
        <title>The resurrection genome of Boea hygrometrica: A blueprint for survival of dehydration.</title>
        <authorList>
            <person name="Xiao L."/>
            <person name="Yang G."/>
            <person name="Zhang L."/>
            <person name="Yang X."/>
            <person name="Zhao S."/>
            <person name="Ji Z."/>
            <person name="Zhou Q."/>
            <person name="Hu M."/>
            <person name="Wang Y."/>
            <person name="Chen M."/>
            <person name="Xu Y."/>
            <person name="Jin H."/>
            <person name="Xiao X."/>
            <person name="Hu G."/>
            <person name="Bao F."/>
            <person name="Hu Y."/>
            <person name="Wan P."/>
            <person name="Li L."/>
            <person name="Deng X."/>
            <person name="Kuang T."/>
            <person name="Xiang C."/>
            <person name="Zhu J.K."/>
            <person name="Oliver M.J."/>
            <person name="He Y."/>
        </authorList>
    </citation>
    <scope>NUCLEOTIDE SEQUENCE [LARGE SCALE GENOMIC DNA]</scope>
    <source>
        <strain evidence="12">cv. XS01</strain>
    </source>
</reference>
<evidence type="ECO:0000256" key="4">
    <source>
        <dbReference type="ARBA" id="ARBA00023125"/>
    </source>
</evidence>
<accession>A0A2Z7ACZ3</accession>
<evidence type="ECO:0000313" key="12">
    <source>
        <dbReference type="Proteomes" id="UP000250235"/>
    </source>
</evidence>
<dbReference type="InterPro" id="IPR012416">
    <property type="entry name" value="CBP60"/>
</dbReference>
<name>A0A2Z7ACZ3_9LAMI</name>
<dbReference type="GO" id="GO:0080142">
    <property type="term" value="P:regulation of salicylic acid biosynthetic process"/>
    <property type="evidence" value="ECO:0007669"/>
    <property type="project" value="TreeGrafter"/>
</dbReference>
<dbReference type="GO" id="GO:0003700">
    <property type="term" value="F:DNA-binding transcription factor activity"/>
    <property type="evidence" value="ECO:0007669"/>
    <property type="project" value="TreeGrafter"/>
</dbReference>
<sequence>MIVTLKDGVGYIDELSFTDNSSWNRSGKFRLGATVINSSYGIRIREGMTNAFKVKDHRGESYQKHHPPSLNDEVWRLEKIGKDGASHKRLTNSGISTVGDFLRMYNVNITSLRKVLDNVSERTWDIVIKHAITCTLDDTKYLFRSTAPGVVLVFNPVYKVIGVTFDDQNFRSLDYLDAQQLRLVECLKERAYKNLKDWIPLCDPYVVNNSTLLTNSSTGTATGFSADQLDMQKNPVHPTSSPPYDSEVEHDYSSYDNLACANLPEVQVLDWTSRNSVGMNDSLGGLDTWASGGNYIRSQVPADDDILINYDFLLESSPWFRNGLFPDSTNHQMISSISKIDIPSAVRPKTSWAMILAVVKWRILVKRKRAARSWRHFNNCY</sequence>
<keyword evidence="6" id="KW-0804">Transcription</keyword>
<keyword evidence="12" id="KW-1185">Reference proteome</keyword>
<dbReference type="Pfam" id="PF07887">
    <property type="entry name" value="Calmodulin_bind"/>
    <property type="match status" value="1"/>
</dbReference>